<sequence length="479" mass="53946">LITGPFETKYRFNLSVVSPPEITEIGPYVIKRDISQMVMIDPQYTVKTPNHDITTSVIALNEQCALFVETLIVGWAAWLRKMMIISNSAKTRKKCDVTAKILGGIGAGLSIFSAANKHQIATCLGYLNHGLSLLSEPMSDILNTMSCTQIDPIKMLPKWLSVQEQDQLKVLSAIEILQANVSMALACIQAQTLLLNVIKDNIRDGVKGEVPIELKKILWNKVSCFKQNHEDWWNLINFIYDQSKEQIVLVVLTVVEARKESVLPIATLGIFVNGSVLMPSLDRVWAYQNNEGTFNAVNLQACIQHPKLGYTCTTRLWDQGHLCLNPQGECNYELHRVPLGSNETMMVQVDQTCLCIRSLCPKIIVNKFYNVIMPKMINVCLCKVFEIQGCDVKLALLDTSYKDIMARYAVVETVTPISLGPNLEVIKSMMIHFDLKDIINDIHNTSEKVHIVVQHAVNEIISIGKRMLFKAKWWNILFG</sequence>
<name>K7G0N1_PELSI</name>
<reference evidence="2" key="1">
    <citation type="submission" date="2011-10" db="EMBL/GenBank/DDBJ databases">
        <authorList>
            <consortium name="Soft-shell Turtle Genome Consortium"/>
        </authorList>
    </citation>
    <scope>NUCLEOTIDE SEQUENCE [LARGE SCALE GENOMIC DNA]</scope>
    <source>
        <strain evidence="2">Daiwa-1</strain>
    </source>
</reference>
<keyword evidence="2" id="KW-1185">Reference proteome</keyword>
<reference evidence="1" key="4">
    <citation type="submission" date="2025-09" db="UniProtKB">
        <authorList>
            <consortium name="Ensembl"/>
        </authorList>
    </citation>
    <scope>IDENTIFICATION</scope>
</reference>
<accession>K7G0N1</accession>
<dbReference type="AlphaFoldDB" id="K7G0N1"/>
<dbReference type="eggNOG" id="ENOG502SJMN">
    <property type="taxonomic scope" value="Eukaryota"/>
</dbReference>
<reference evidence="1" key="3">
    <citation type="submission" date="2025-08" db="UniProtKB">
        <authorList>
            <consortium name="Ensembl"/>
        </authorList>
    </citation>
    <scope>IDENTIFICATION</scope>
</reference>
<dbReference type="Ensembl" id="ENSPSIT00000013906.1">
    <property type="protein sequence ID" value="ENSPSIP00000013841.1"/>
    <property type="gene ID" value="ENSPSIG00000012426.1"/>
</dbReference>
<proteinExistence type="predicted"/>
<dbReference type="Proteomes" id="UP000007267">
    <property type="component" value="Unassembled WGS sequence"/>
</dbReference>
<dbReference type="HOGENOM" id="CLU_570576_0_0_1"/>
<dbReference type="GeneTree" id="ENSGT00610000087427"/>
<reference evidence="2" key="2">
    <citation type="journal article" date="2013" name="Nat. Genet.">
        <title>The draft genomes of soft-shell turtle and green sea turtle yield insights into the development and evolution of the turtle-specific body plan.</title>
        <authorList>
            <person name="Wang Z."/>
            <person name="Pascual-Anaya J."/>
            <person name="Zadissa A."/>
            <person name="Li W."/>
            <person name="Niimura Y."/>
            <person name="Huang Z."/>
            <person name="Li C."/>
            <person name="White S."/>
            <person name="Xiong Z."/>
            <person name="Fang D."/>
            <person name="Wang B."/>
            <person name="Ming Y."/>
            <person name="Chen Y."/>
            <person name="Zheng Y."/>
            <person name="Kuraku S."/>
            <person name="Pignatelli M."/>
            <person name="Herrero J."/>
            <person name="Beal K."/>
            <person name="Nozawa M."/>
            <person name="Li Q."/>
            <person name="Wang J."/>
            <person name="Zhang H."/>
            <person name="Yu L."/>
            <person name="Shigenobu S."/>
            <person name="Wang J."/>
            <person name="Liu J."/>
            <person name="Flicek P."/>
            <person name="Searle S."/>
            <person name="Wang J."/>
            <person name="Kuratani S."/>
            <person name="Yin Y."/>
            <person name="Aken B."/>
            <person name="Zhang G."/>
            <person name="Irie N."/>
        </authorList>
    </citation>
    <scope>NUCLEOTIDE SEQUENCE [LARGE SCALE GENOMIC DNA]</scope>
    <source>
        <strain evidence="2">Daiwa-1</strain>
    </source>
</reference>
<organism evidence="1 2">
    <name type="scientific">Pelodiscus sinensis</name>
    <name type="common">Chinese softshell turtle</name>
    <name type="synonym">Trionyx sinensis</name>
    <dbReference type="NCBI Taxonomy" id="13735"/>
    <lineage>
        <taxon>Eukaryota</taxon>
        <taxon>Metazoa</taxon>
        <taxon>Chordata</taxon>
        <taxon>Craniata</taxon>
        <taxon>Vertebrata</taxon>
        <taxon>Euteleostomi</taxon>
        <taxon>Archelosauria</taxon>
        <taxon>Testudinata</taxon>
        <taxon>Testudines</taxon>
        <taxon>Cryptodira</taxon>
        <taxon>Trionychia</taxon>
        <taxon>Trionychidae</taxon>
        <taxon>Pelodiscus</taxon>
    </lineage>
</organism>
<protein>
    <submittedName>
        <fullName evidence="1">Uncharacterized protein</fullName>
    </submittedName>
</protein>
<evidence type="ECO:0000313" key="2">
    <source>
        <dbReference type="Proteomes" id="UP000007267"/>
    </source>
</evidence>
<dbReference type="STRING" id="13735.ENSPSIP00000013841"/>
<dbReference type="EMBL" id="AGCU01200953">
    <property type="status" value="NOT_ANNOTATED_CDS"/>
    <property type="molecule type" value="Genomic_DNA"/>
</dbReference>
<evidence type="ECO:0000313" key="1">
    <source>
        <dbReference type="Ensembl" id="ENSPSIP00000013841.1"/>
    </source>
</evidence>